<dbReference type="SUPFAM" id="SSF53659">
    <property type="entry name" value="Isocitrate/Isopropylmalate dehydrogenase-like"/>
    <property type="match status" value="1"/>
</dbReference>
<reference evidence="6" key="1">
    <citation type="submission" date="2016-10" db="EMBL/GenBank/DDBJ databases">
        <authorList>
            <person name="Varghese N."/>
            <person name="Submissions S."/>
        </authorList>
    </citation>
    <scope>NUCLEOTIDE SEQUENCE [LARGE SCALE GENOMIC DNA]</scope>
    <source>
        <strain evidence="6">DSM 5918</strain>
    </source>
</reference>
<dbReference type="EMBL" id="FORX01000010">
    <property type="protein sequence ID" value="SFJ96127.1"/>
    <property type="molecule type" value="Genomic_DNA"/>
</dbReference>
<dbReference type="PANTHER" id="PTHR43356:SF2">
    <property type="entry name" value="PHOSPHATE ACETYLTRANSFERASE"/>
    <property type="match status" value="1"/>
</dbReference>
<dbReference type="PANTHER" id="PTHR43356">
    <property type="entry name" value="PHOSPHATE ACETYLTRANSFERASE"/>
    <property type="match status" value="1"/>
</dbReference>
<evidence type="ECO:0000256" key="2">
    <source>
        <dbReference type="ARBA" id="ARBA00022679"/>
    </source>
</evidence>
<evidence type="ECO:0000313" key="6">
    <source>
        <dbReference type="Proteomes" id="UP000198635"/>
    </source>
</evidence>
<dbReference type="InterPro" id="IPR002505">
    <property type="entry name" value="PTA_PTB"/>
</dbReference>
<dbReference type="Proteomes" id="UP000198635">
    <property type="component" value="Unassembled WGS sequence"/>
</dbReference>
<comment type="similarity">
    <text evidence="1">Belongs to the phosphate acetyltransferase and butyryltransferase family.</text>
</comment>
<dbReference type="AlphaFoldDB" id="A0A1I3VPF4"/>
<dbReference type="Pfam" id="PF01515">
    <property type="entry name" value="PTA_PTB"/>
    <property type="match status" value="2"/>
</dbReference>
<name>A0A1I3VPF4_9BACT</name>
<dbReference type="InterPro" id="IPR012147">
    <property type="entry name" value="P_Ac_Bu_trans"/>
</dbReference>
<evidence type="ECO:0000259" key="4">
    <source>
        <dbReference type="Pfam" id="PF01515"/>
    </source>
</evidence>
<feature type="domain" description="Phosphate acetyl/butaryl transferase" evidence="4">
    <location>
        <begin position="84"/>
        <end position="293"/>
    </location>
</feature>
<dbReference type="GO" id="GO:0016746">
    <property type="term" value="F:acyltransferase activity"/>
    <property type="evidence" value="ECO:0007669"/>
    <property type="project" value="UniProtKB-KW"/>
</dbReference>
<proteinExistence type="inferred from homology"/>
<evidence type="ECO:0000313" key="5">
    <source>
        <dbReference type="EMBL" id="SFJ96127.1"/>
    </source>
</evidence>
<dbReference type="Gene3D" id="3.40.718.10">
    <property type="entry name" value="Isopropylmalate Dehydrogenase"/>
    <property type="match status" value="1"/>
</dbReference>
<evidence type="ECO:0000256" key="3">
    <source>
        <dbReference type="ARBA" id="ARBA00023315"/>
    </source>
</evidence>
<dbReference type="RefSeq" id="WP_092375398.1">
    <property type="nucleotide sequence ID" value="NZ_FORX01000010.1"/>
</dbReference>
<feature type="domain" description="Phosphate acetyl/butaryl transferase" evidence="4">
    <location>
        <begin position="9"/>
        <end position="75"/>
    </location>
</feature>
<dbReference type="OrthoDB" id="9800237at2"/>
<keyword evidence="6" id="KW-1185">Reference proteome</keyword>
<dbReference type="STRING" id="52560.SAMN04488082_110118"/>
<sequence length="302" mass="31612">MLTSMKSIIDKALTLPRQTVAVACAQDAEALTAVAEAHAMGLADFILVGNTDKIKAIAERIELDLTAFELLDARGEACGAAATVQVVASGRAQILLKGFVDSSVLFKAVLDRDAGLRNGSTVSHTVVMDVPGFDKLYLLTDAAMIIKPDLATKRQIVLNAVKVARALGNPDPVVGVLCESEKVNPKMPATMDAAALVEMNARGELPGCRVGGPYALDNAISEQAARHKGMKDPLAGRADILLAPDLAAGNIFYKSLMYFAHARSAGVVMGTRAPVLLNSRADSHQTKINAVALGILMAAKGA</sequence>
<gene>
    <name evidence="5" type="ORF">SAMN04488082_110118</name>
</gene>
<keyword evidence="3" id="KW-0012">Acyltransferase</keyword>
<evidence type="ECO:0000256" key="1">
    <source>
        <dbReference type="ARBA" id="ARBA00005656"/>
    </source>
</evidence>
<dbReference type="NCBIfam" id="NF006045">
    <property type="entry name" value="PRK08190.1"/>
    <property type="match status" value="1"/>
</dbReference>
<dbReference type="InterPro" id="IPR050500">
    <property type="entry name" value="Phos_Acetyltrans/Butyryltrans"/>
</dbReference>
<accession>A0A1I3VPF4</accession>
<organism evidence="5 6">
    <name type="scientific">Desulfomicrobium apsheronum</name>
    <dbReference type="NCBI Taxonomy" id="52560"/>
    <lineage>
        <taxon>Bacteria</taxon>
        <taxon>Pseudomonadati</taxon>
        <taxon>Thermodesulfobacteriota</taxon>
        <taxon>Desulfovibrionia</taxon>
        <taxon>Desulfovibrionales</taxon>
        <taxon>Desulfomicrobiaceae</taxon>
        <taxon>Desulfomicrobium</taxon>
    </lineage>
</organism>
<protein>
    <submittedName>
        <fullName evidence="5">Phosphate butyryltransferase</fullName>
    </submittedName>
</protein>
<keyword evidence="2 5" id="KW-0808">Transferase</keyword>
<dbReference type="PIRSF" id="PIRSF000428">
    <property type="entry name" value="P_Ac_trans"/>
    <property type="match status" value="1"/>
</dbReference>